<dbReference type="InterPro" id="IPR055235">
    <property type="entry name" value="ASD1_cat"/>
</dbReference>
<evidence type="ECO:0000256" key="2">
    <source>
        <dbReference type="ARBA" id="ARBA00007186"/>
    </source>
</evidence>
<proteinExistence type="inferred from homology"/>
<evidence type="ECO:0000313" key="9">
    <source>
        <dbReference type="EMBL" id="KAB3572968.1"/>
    </source>
</evidence>
<dbReference type="SMART" id="SM00813">
    <property type="entry name" value="Alpha-L-AF_C"/>
    <property type="match status" value="1"/>
</dbReference>
<evidence type="ECO:0000256" key="5">
    <source>
        <dbReference type="ARBA" id="ARBA00022801"/>
    </source>
</evidence>
<evidence type="ECO:0000313" key="10">
    <source>
        <dbReference type="Proteomes" id="UP000433382"/>
    </source>
</evidence>
<comment type="similarity">
    <text evidence="2">Belongs to the glycosyl hydrolase 51 family.</text>
</comment>
<sequence length="737" mass="84650">MKQKKNLISVLLLLFFSSWASAQNIPVKLNVDAGRQIATVTKLFNGSNIEDLNNQTNGGIFSQLLHGEAFEENIDIDFLNLDKADYSKIYVVLDERRIPHLITQTDIYHRIPWNNLTEKYDFNSKDIYDAKPFKHPRVISGWKFPGRFLVFDSLPAPIQKVMLERINGNEQISKYWSKMLLGSPQYNYELVHDGEAYIGRQTQTICFKGGSGEVGLTNHGLYRMGIRFDKGKSYDGILRIKSDSPETVYISLRDEKGTVIAEEPYSLKGDGSYERVQFKLVPDADVTRGSFGISLKKPGKIELGFAFLQPGEWGRVKGYPIRKMFVDVLKKQGIAAFRYNGSMVDVGADTYLYRWKKMIGPIDERRVTLRSGFNLYATHSFGFEEMLQAAEVIDAVAIIGMSMDESYEDIRDFVEYVNGDATTRWGALRAKYGHREPYRLKYIQVDNERPITRGYIECVKKFAEAAWEVDPEMSIMTSLNIGRGYTKGTPEYKLASDMVSWFISKGKQDKLAWDPHYSGTRSFADTKDLFENEMGIVLQRELAQDFPGFKLNLHPMEENGSRCDWDRGLAHANNWNTLQRYGDCFRMLGTANTFQPHGLHYIWDQGRIHYTADTIWFQPSAHIDEMMIKTWKPNVVATSTSDEALDITAKINDSKTEMTLYVVNLSDQPREAILNIDNFRYKSKVEVQTIGDCELTEFNTYENKDNVVFKPSQAVFSRKNTKYTFPKYSYTVITLRK</sequence>
<dbReference type="RefSeq" id="WP_008670280.1">
    <property type="nucleotide sequence ID" value="NZ_CAXUDV010000012.1"/>
</dbReference>
<feature type="domain" description="Alpha-L-arabinofuranosidase C-terminal" evidence="8">
    <location>
        <begin position="557"/>
        <end position="729"/>
    </location>
</feature>
<dbReference type="Pfam" id="PF06964">
    <property type="entry name" value="Alpha-L-AF_C"/>
    <property type="match status" value="1"/>
</dbReference>
<evidence type="ECO:0000256" key="6">
    <source>
        <dbReference type="ARBA" id="ARBA00023180"/>
    </source>
</evidence>
<dbReference type="SUPFAM" id="SSF51445">
    <property type="entry name" value="(Trans)glycosidases"/>
    <property type="match status" value="1"/>
</dbReference>
<protein>
    <recommendedName>
        <fullName evidence="3">non-reducing end alpha-L-arabinofuranosidase</fullName>
        <ecNumber evidence="3">3.2.1.55</ecNumber>
    </recommendedName>
</protein>
<dbReference type="AlphaFoldDB" id="A0A412NAB1"/>
<reference evidence="9 10" key="1">
    <citation type="journal article" date="2019" name="Nat. Med.">
        <title>A library of human gut bacterial isolates paired with longitudinal multiomics data enables mechanistic microbiome research.</title>
        <authorList>
            <person name="Poyet M."/>
            <person name="Groussin M."/>
            <person name="Gibbons S.M."/>
            <person name="Avila-Pacheco J."/>
            <person name="Jiang X."/>
            <person name="Kearney S.M."/>
            <person name="Perrotta A.R."/>
            <person name="Berdy B."/>
            <person name="Zhao S."/>
            <person name="Lieberman T.D."/>
            <person name="Swanson P.K."/>
            <person name="Smith M."/>
            <person name="Roesemann S."/>
            <person name="Alexander J.E."/>
            <person name="Rich S.A."/>
            <person name="Livny J."/>
            <person name="Vlamakis H."/>
            <person name="Clish C."/>
            <person name="Bullock K."/>
            <person name="Deik A."/>
            <person name="Scott J."/>
            <person name="Pierce K.A."/>
            <person name="Xavier R.J."/>
            <person name="Alm E.J."/>
        </authorList>
    </citation>
    <scope>NUCLEOTIDE SEQUENCE [LARGE SCALE GENOMIC DNA]</scope>
    <source>
        <strain evidence="9 10">BIOML-A73</strain>
    </source>
</reference>
<gene>
    <name evidence="9" type="ORF">GAY01_03815</name>
</gene>
<dbReference type="Gene3D" id="2.60.40.1180">
    <property type="entry name" value="Golgi alpha-mannosidase II"/>
    <property type="match status" value="1"/>
</dbReference>
<dbReference type="GO" id="GO:0046373">
    <property type="term" value="P:L-arabinose metabolic process"/>
    <property type="evidence" value="ECO:0007669"/>
    <property type="project" value="InterPro"/>
</dbReference>
<dbReference type="InterPro" id="IPR010720">
    <property type="entry name" value="Alpha-L-AF_C"/>
</dbReference>
<comment type="caution">
    <text evidence="9">The sequence shown here is derived from an EMBL/GenBank/DDBJ whole genome shotgun (WGS) entry which is preliminary data.</text>
</comment>
<evidence type="ECO:0000256" key="3">
    <source>
        <dbReference type="ARBA" id="ARBA00012670"/>
    </source>
</evidence>
<dbReference type="GO" id="GO:0046556">
    <property type="term" value="F:alpha-L-arabinofuranosidase activity"/>
    <property type="evidence" value="ECO:0007669"/>
    <property type="project" value="UniProtKB-EC"/>
</dbReference>
<comment type="catalytic activity">
    <reaction evidence="1">
        <text>Hydrolysis of terminal non-reducing alpha-L-arabinofuranoside residues in alpha-L-arabinosides.</text>
        <dbReference type="EC" id="3.2.1.55"/>
    </reaction>
</comment>
<name>A0A412NAB1_PHOVU</name>
<accession>A0A412NAB1</accession>
<dbReference type="SUPFAM" id="SSF51011">
    <property type="entry name" value="Glycosyl hydrolase domain"/>
    <property type="match status" value="1"/>
</dbReference>
<feature type="signal peptide" evidence="7">
    <location>
        <begin position="1"/>
        <end position="22"/>
    </location>
</feature>
<keyword evidence="6" id="KW-0325">Glycoprotein</keyword>
<evidence type="ECO:0000256" key="4">
    <source>
        <dbReference type="ARBA" id="ARBA00022729"/>
    </source>
</evidence>
<dbReference type="Gene3D" id="3.20.20.80">
    <property type="entry name" value="Glycosidases"/>
    <property type="match status" value="1"/>
</dbReference>
<dbReference type="Proteomes" id="UP000433382">
    <property type="component" value="Unassembled WGS sequence"/>
</dbReference>
<evidence type="ECO:0000256" key="1">
    <source>
        <dbReference type="ARBA" id="ARBA00001462"/>
    </source>
</evidence>
<organism evidence="9 10">
    <name type="scientific">Phocaeicola vulgatus</name>
    <name type="common">Bacteroides vulgatus</name>
    <dbReference type="NCBI Taxonomy" id="821"/>
    <lineage>
        <taxon>Bacteria</taxon>
        <taxon>Pseudomonadati</taxon>
        <taxon>Bacteroidota</taxon>
        <taxon>Bacteroidia</taxon>
        <taxon>Bacteroidales</taxon>
        <taxon>Bacteroidaceae</taxon>
        <taxon>Phocaeicola</taxon>
    </lineage>
</organism>
<dbReference type="InterPro" id="IPR013780">
    <property type="entry name" value="Glyco_hydro_b"/>
</dbReference>
<keyword evidence="5" id="KW-0378">Hydrolase</keyword>
<keyword evidence="4 7" id="KW-0732">Signal</keyword>
<feature type="chain" id="PRO_5030091200" description="non-reducing end alpha-L-arabinofuranosidase" evidence="7">
    <location>
        <begin position="23"/>
        <end position="737"/>
    </location>
</feature>
<evidence type="ECO:0000256" key="7">
    <source>
        <dbReference type="SAM" id="SignalP"/>
    </source>
</evidence>
<dbReference type="EC" id="3.2.1.55" evidence="3"/>
<dbReference type="Pfam" id="PF22848">
    <property type="entry name" value="ASD1_dom"/>
    <property type="match status" value="1"/>
</dbReference>
<dbReference type="PANTHER" id="PTHR31776">
    <property type="entry name" value="ALPHA-L-ARABINOFURANOSIDASE 1"/>
    <property type="match status" value="1"/>
</dbReference>
<evidence type="ECO:0000259" key="8">
    <source>
        <dbReference type="SMART" id="SM00813"/>
    </source>
</evidence>
<dbReference type="EMBL" id="WCZM01000004">
    <property type="protein sequence ID" value="KAB3572968.1"/>
    <property type="molecule type" value="Genomic_DNA"/>
</dbReference>
<dbReference type="PANTHER" id="PTHR31776:SF0">
    <property type="entry name" value="ALPHA-L-ARABINOFURANOSIDASE 1"/>
    <property type="match status" value="1"/>
</dbReference>
<dbReference type="InterPro" id="IPR017853">
    <property type="entry name" value="GH"/>
</dbReference>
<dbReference type="InterPro" id="IPR051563">
    <property type="entry name" value="Glycosyl_Hydrolase_51"/>
</dbReference>